<dbReference type="EMBL" id="PSQE01000001">
    <property type="protein sequence ID" value="RHN78017.1"/>
    <property type="molecule type" value="Genomic_DNA"/>
</dbReference>
<dbReference type="Proteomes" id="UP000265566">
    <property type="component" value="Chromosome 1"/>
</dbReference>
<dbReference type="Pfam" id="PF08621">
    <property type="entry name" value="RPAP1_N"/>
    <property type="match status" value="1"/>
</dbReference>
<feature type="compositionally biased region" description="Acidic residues" evidence="5">
    <location>
        <begin position="104"/>
        <end position="119"/>
    </location>
</feature>
<feature type="compositionally biased region" description="Polar residues" evidence="5">
    <location>
        <begin position="331"/>
        <end position="342"/>
    </location>
</feature>
<dbReference type="PANTHER" id="PTHR47605:SF2">
    <property type="entry name" value="TRANSCRIPTIONAL ELONGATION REGULATOR MINIYO"/>
    <property type="match status" value="1"/>
</dbReference>
<evidence type="ECO:0000256" key="1">
    <source>
        <dbReference type="ARBA" id="ARBA00004123"/>
    </source>
</evidence>
<accession>A0A396JTN3</accession>
<comment type="similarity">
    <text evidence="2">Belongs to the RPAP1 family.</text>
</comment>
<feature type="domain" description="RPAP1 N-terminal" evidence="7">
    <location>
        <begin position="271"/>
        <end position="315"/>
    </location>
</feature>
<comment type="caution">
    <text evidence="9">The sequence shown here is derived from an EMBL/GenBank/DDBJ whole genome shotgun (WGS) entry which is preliminary data.</text>
</comment>
<dbReference type="InterPro" id="IPR057989">
    <property type="entry name" value="TPR_RPAP1/MINIYO-like"/>
</dbReference>
<dbReference type="Gramene" id="rna1531">
    <property type="protein sequence ID" value="RHN78017.1"/>
    <property type="gene ID" value="gene1531"/>
</dbReference>
<feature type="region of interest" description="Disordered" evidence="5">
    <location>
        <begin position="57"/>
        <end position="120"/>
    </location>
</feature>
<keyword evidence="3" id="KW-0804">Transcription</keyword>
<comment type="subcellular location">
    <subcellularLocation>
        <location evidence="1">Nucleus</location>
    </subcellularLocation>
</comment>
<protein>
    <submittedName>
        <fullName evidence="9">Putative RNA polymerase II-associated protein</fullName>
    </submittedName>
</protein>
<evidence type="ECO:0000256" key="3">
    <source>
        <dbReference type="ARBA" id="ARBA00023163"/>
    </source>
</evidence>
<feature type="domain" description="RPAP1 C-terminal" evidence="6">
    <location>
        <begin position="395"/>
        <end position="464"/>
    </location>
</feature>
<dbReference type="InterPro" id="IPR055326">
    <property type="entry name" value="MINIYO"/>
</dbReference>
<feature type="region of interest" description="Disordered" evidence="5">
    <location>
        <begin position="1"/>
        <end position="21"/>
    </location>
</feature>
<organism evidence="9 10">
    <name type="scientific">Medicago truncatula</name>
    <name type="common">Barrel medic</name>
    <name type="synonym">Medicago tribuloides</name>
    <dbReference type="NCBI Taxonomy" id="3880"/>
    <lineage>
        <taxon>Eukaryota</taxon>
        <taxon>Viridiplantae</taxon>
        <taxon>Streptophyta</taxon>
        <taxon>Embryophyta</taxon>
        <taxon>Tracheophyta</taxon>
        <taxon>Spermatophyta</taxon>
        <taxon>Magnoliopsida</taxon>
        <taxon>eudicotyledons</taxon>
        <taxon>Gunneridae</taxon>
        <taxon>Pentapetalae</taxon>
        <taxon>rosids</taxon>
        <taxon>fabids</taxon>
        <taxon>Fabales</taxon>
        <taxon>Fabaceae</taxon>
        <taxon>Papilionoideae</taxon>
        <taxon>50 kb inversion clade</taxon>
        <taxon>NPAAA clade</taxon>
        <taxon>Hologalegina</taxon>
        <taxon>IRL clade</taxon>
        <taxon>Trifolieae</taxon>
        <taxon>Medicago</taxon>
    </lineage>
</organism>
<dbReference type="PANTHER" id="PTHR47605">
    <property type="entry name" value="TRANSCRIPTIONAL ELONGATION REGULATOR MINIYO"/>
    <property type="match status" value="1"/>
</dbReference>
<gene>
    <name evidence="9" type="ORF">MtrunA17_Chr1g0160961</name>
</gene>
<feature type="region of interest" description="Disordered" evidence="5">
    <location>
        <begin position="161"/>
        <end position="197"/>
    </location>
</feature>
<feature type="region of interest" description="Disordered" evidence="5">
    <location>
        <begin position="312"/>
        <end position="384"/>
    </location>
</feature>
<reference evidence="10" key="1">
    <citation type="journal article" date="2018" name="Nat. Plants">
        <title>Whole-genome landscape of Medicago truncatula symbiotic genes.</title>
        <authorList>
            <person name="Pecrix Y."/>
            <person name="Staton S.E."/>
            <person name="Sallet E."/>
            <person name="Lelandais-Briere C."/>
            <person name="Moreau S."/>
            <person name="Carrere S."/>
            <person name="Blein T."/>
            <person name="Jardinaud M.F."/>
            <person name="Latrasse D."/>
            <person name="Zouine M."/>
            <person name="Zahm M."/>
            <person name="Kreplak J."/>
            <person name="Mayjonade B."/>
            <person name="Satge C."/>
            <person name="Perez M."/>
            <person name="Cauet S."/>
            <person name="Marande W."/>
            <person name="Chantry-Darmon C."/>
            <person name="Lopez-Roques C."/>
            <person name="Bouchez O."/>
            <person name="Berard A."/>
            <person name="Debelle F."/>
            <person name="Munos S."/>
            <person name="Bendahmane A."/>
            <person name="Berges H."/>
            <person name="Niebel A."/>
            <person name="Buitink J."/>
            <person name="Frugier F."/>
            <person name="Benhamed M."/>
            <person name="Crespi M."/>
            <person name="Gouzy J."/>
            <person name="Gamas P."/>
        </authorList>
    </citation>
    <scope>NUCLEOTIDE SEQUENCE [LARGE SCALE GENOMIC DNA]</scope>
    <source>
        <strain evidence="10">cv. Jemalong A17</strain>
    </source>
</reference>
<evidence type="ECO:0000256" key="2">
    <source>
        <dbReference type="ARBA" id="ARBA00009953"/>
    </source>
</evidence>
<evidence type="ECO:0000313" key="10">
    <source>
        <dbReference type="Proteomes" id="UP000265566"/>
    </source>
</evidence>
<evidence type="ECO:0000259" key="8">
    <source>
        <dbReference type="Pfam" id="PF25766"/>
    </source>
</evidence>
<dbReference type="SUPFAM" id="SSF48371">
    <property type="entry name" value="ARM repeat"/>
    <property type="match status" value="1"/>
</dbReference>
<dbReference type="InterPro" id="IPR013929">
    <property type="entry name" value="RPAP1_C"/>
</dbReference>
<evidence type="ECO:0000259" key="6">
    <source>
        <dbReference type="Pfam" id="PF08620"/>
    </source>
</evidence>
<evidence type="ECO:0000256" key="5">
    <source>
        <dbReference type="SAM" id="MobiDB-lite"/>
    </source>
</evidence>
<dbReference type="Pfam" id="PF25766">
    <property type="entry name" value="TPR_RPAP1"/>
    <property type="match status" value="1"/>
</dbReference>
<evidence type="ECO:0000259" key="7">
    <source>
        <dbReference type="Pfam" id="PF08621"/>
    </source>
</evidence>
<dbReference type="InterPro" id="IPR016024">
    <property type="entry name" value="ARM-type_fold"/>
</dbReference>
<sequence>MLHTPSKQAQVMEKPNGEAKKKVKILNTSSIQLSQQQQQQQQQIAFQLVGSIVEKGIDDSGTQKKTTTAYSFPKPTVVPFPVARHRSHGPHWRPLNSKGGYDHDNDDGDNDVEDEDDTDFMGFEKAAAFANPVQRKKTKGMDFGKWREFTQDDKSFLGKDLEKDVSSYGPTTGRKKNENGGKNTSKKISSHSDGSVFASTEVDAKPQLVKLDGGFINSATSMELDTSNKDDKKEVFAAERDKIFSNRMTDHSSTSEKNYFMHEQESTSLEREIDSENRARIQQMSTEEIEEAKADIMEKISPALLKVLQKRGKEKLKKPNSLKSEVGAVTESVNQQVQSTQGAKHLQTEDDISHTIMAPPSKKQLDDKNVSGKTSTTTSSSSWNAWSNRVEAIRELRFSLAGDVVDTEQEPVYDNIAERDYLRTEGDPGAAGYTIKEALEITRSVIPGQRALGLHLLSSVLDKALCCICKDRTGNMTKKGNKVDKSVDWEAVWTYALGPQPELALSLRMCLDDNHNSVVLACAKVVQSALSCDVNENYFDISENMATYDKDICTAPVFRSRPDISLGFLQGGYWKYSAKPSNIQPFSEDSMDNESDDKHTIQDDVFVAGQDFTAGLVRMGILPRLRYLLETDPTAALEECIVSILIAIVRHSPSCANAVLKCERLIQTIVQRFTVGNFEIRSSMIKSVKLLKVLARLDRKTCLEFIKNGYFNAMTWNLYQLPLSIDDWLKLGKEKCKLKSALTIEQLRFWRVCIRYGYCVSHFSQIFPALCFWLDLPSFEKLTKNNVLNESTCISREAYLVLESLAERLPNLFSQQCLTNQHPESTDDAEFWSWSYVGPMVDLAIKWIATRSDPEVYKLFEGQEEGVNHFTLGDLSATPLLWVYAAVTHMLFRVLEKVTLGDDISLQEANGHVPWLPEFVPKIGLELINYWHLGFSVASVTKSGRDSGDESFMKELIHLRQKGDIEMSLASTCCLNGIINVITKIDNLIRSAKTGICNPPGTEQSQSKEGKVLEEGIVSRCLVELRSMLDVFTFSASSGWQRMQSIEIFGRGGPAPGMGVGWGAHGGGFWSKTVLPVQTDARLLVCLLQIFENTSNDAPETEQMTFSMQRVNTALGLCLTAGPADMVVIEKTLDLLFHVSILKYLDLCIQNFLLNRRGKAFGWKYEDDDYMHFSRMLSSHFRSRWLSVRVKSKAVDGSSSSGVKATPKADVRLDTIYEDSDMSSTTSPCCNSLMIEWARQNLPLPVHFYLSPISTIPLTKRAGPQKVGSVHNPHDPANLLEVAKCGLFFVLGIETMSSFIGTGIPSPIQRVSLTWKLHSLSVNFLVGMEILEQDQGRETFEALQDLYGELLDKERFNQNKEAISDDKKHIEFLRFKSDIHESYSTFIEELVEQFSSISYGDLIFGRQVSVYLHRCVESSIRLATWNTLSNARVLELLPPLEKCFSGAEGYLEPAEDNEEILEAYAKSWVSDALDRAEIRGSVSYTMAVHHLSSFIFNACPVDKLLLRNRLVRSLLRDYAGKQQHEGMLMNLISHNKQSTSNMDEQLDGLLHEESWLESRMKVLNEACEGNSSLLTQVKKLKDAAEKNSL</sequence>
<evidence type="ECO:0000256" key="4">
    <source>
        <dbReference type="ARBA" id="ARBA00023242"/>
    </source>
</evidence>
<dbReference type="InterPro" id="IPR013930">
    <property type="entry name" value="RPAP1_N"/>
</dbReference>
<feature type="domain" description="RPAP1/MINIYO-like TPR repeats" evidence="8">
    <location>
        <begin position="1369"/>
        <end position="1498"/>
    </location>
</feature>
<name>A0A396JTN3_MEDTR</name>
<evidence type="ECO:0000313" key="9">
    <source>
        <dbReference type="EMBL" id="RHN78017.1"/>
    </source>
</evidence>
<dbReference type="Pfam" id="PF08620">
    <property type="entry name" value="RPAP1_C"/>
    <property type="match status" value="1"/>
</dbReference>
<keyword evidence="4" id="KW-0539">Nucleus</keyword>
<proteinExistence type="inferred from homology"/>